<dbReference type="EMBL" id="CP133617">
    <property type="protein sequence ID" value="WMV32159.1"/>
    <property type="molecule type" value="Genomic_DNA"/>
</dbReference>
<evidence type="ECO:0000313" key="1">
    <source>
        <dbReference type="EMBL" id="WMV32152.1"/>
    </source>
</evidence>
<name>A0AAF0QXC8_SOLVR</name>
<keyword evidence="3" id="KW-1185">Reference proteome</keyword>
<protein>
    <submittedName>
        <fullName evidence="2">Uncharacterized protein</fullName>
    </submittedName>
</protein>
<organism evidence="2 3">
    <name type="scientific">Solanum verrucosum</name>
    <dbReference type="NCBI Taxonomy" id="315347"/>
    <lineage>
        <taxon>Eukaryota</taxon>
        <taxon>Viridiplantae</taxon>
        <taxon>Streptophyta</taxon>
        <taxon>Embryophyta</taxon>
        <taxon>Tracheophyta</taxon>
        <taxon>Spermatophyta</taxon>
        <taxon>Magnoliopsida</taxon>
        <taxon>eudicotyledons</taxon>
        <taxon>Gunneridae</taxon>
        <taxon>Pentapetalae</taxon>
        <taxon>asterids</taxon>
        <taxon>lamiids</taxon>
        <taxon>Solanales</taxon>
        <taxon>Solanaceae</taxon>
        <taxon>Solanoideae</taxon>
        <taxon>Solaneae</taxon>
        <taxon>Solanum</taxon>
    </lineage>
</organism>
<reference evidence="2" key="1">
    <citation type="submission" date="2023-08" db="EMBL/GenBank/DDBJ databases">
        <title>A de novo genome assembly of Solanum verrucosum Schlechtendal, a Mexican diploid species geographically isolated from the other diploid A-genome species in potato relatives.</title>
        <authorList>
            <person name="Hosaka K."/>
        </authorList>
    </citation>
    <scope>NUCLEOTIDE SEQUENCE</scope>
    <source>
        <tissue evidence="2">Young leaves</tissue>
    </source>
</reference>
<sequence length="31" mass="3716">MTALHWGAWENHLRFHLLWDSFVCLHLPTSP</sequence>
<accession>A0AAF0QXC8</accession>
<dbReference type="Proteomes" id="UP001234989">
    <property type="component" value="Chromosome 6"/>
</dbReference>
<evidence type="ECO:0000313" key="2">
    <source>
        <dbReference type="EMBL" id="WMV32159.1"/>
    </source>
</evidence>
<proteinExistence type="predicted"/>
<gene>
    <name evidence="1" type="ORF">MTR67_025537</name>
    <name evidence="2" type="ORF">MTR67_025544</name>
</gene>
<evidence type="ECO:0000313" key="3">
    <source>
        <dbReference type="Proteomes" id="UP001234989"/>
    </source>
</evidence>
<dbReference type="EMBL" id="CP133617">
    <property type="protein sequence ID" value="WMV32152.1"/>
    <property type="molecule type" value="Genomic_DNA"/>
</dbReference>
<dbReference type="AlphaFoldDB" id="A0AAF0QXC8"/>